<evidence type="ECO:0000313" key="2">
    <source>
        <dbReference type="EMBL" id="MCY6958702.1"/>
    </source>
</evidence>
<accession>A0ABT4D8R7</accession>
<reference evidence="2" key="1">
    <citation type="submission" date="2022-12" db="EMBL/GenBank/DDBJ databases">
        <title>Clostridium sp. nov., isolated from industrial wastewater.</title>
        <authorList>
            <person name="Jiayan W."/>
        </authorList>
    </citation>
    <scope>NUCLEOTIDE SEQUENCE</scope>
    <source>
        <strain evidence="2">ZC22-4</strain>
    </source>
</reference>
<feature type="coiled-coil region" evidence="1">
    <location>
        <begin position="343"/>
        <end position="510"/>
    </location>
</feature>
<evidence type="ECO:0000256" key="1">
    <source>
        <dbReference type="SAM" id="Coils"/>
    </source>
</evidence>
<keyword evidence="3" id="KW-1185">Reference proteome</keyword>
<name>A0ABT4D8R7_9CLOT</name>
<dbReference type="Proteomes" id="UP001144612">
    <property type="component" value="Unassembled WGS sequence"/>
</dbReference>
<sequence>MWKFCFHEKLGLSYRILIDNKWSEPNVISKNSSDNFSVVLFPNDSIYVLYQNLDNNIILCVYSEQQWKEKQILENTKKDKLQTYFKAILNENKMHILYSISNKETQVATFFHQVVDENINLSKPKVIDTVSIYGSRPFIIHVSKDNRVLIMYQKSMDKYQLGYRELKNNLWSNFHIIEKNIYPYLDYSLLAFNENIHFLYIKTNKNSKVLVYCNGKYPRFNRNELFESVNIDSCSLFILKDNIWINWIDKNNVYSSFSINNGKKFSMPPHYEVIDFKEIIKSSYISNLNVDKESIIIDQVYIENKDKLNYIMLSNIYPYIYTTSKTIENKKYNSYWIYIKDYMSKAYEQISNFEKMVKQKERLISQLKFNLEDEKSQIDMYKSKCSIIEKKYDEYEKSKELMIDNINSLQENLMERDKKINELEDINLEKENQVISLNKKINELEKSIHSLKEEFLNHKDKVSQLEDINSLKENEIGFLRNNIELQNSKIVKFEEESENLKKHIDNLEFELKSSNTSIFKKIFGNNN</sequence>
<protein>
    <submittedName>
        <fullName evidence="2">Uncharacterized protein</fullName>
    </submittedName>
</protein>
<dbReference type="EMBL" id="JAPQFJ010000007">
    <property type="protein sequence ID" value="MCY6958702.1"/>
    <property type="molecule type" value="Genomic_DNA"/>
</dbReference>
<gene>
    <name evidence="2" type="ORF">OW729_08800</name>
</gene>
<evidence type="ECO:0000313" key="3">
    <source>
        <dbReference type="Proteomes" id="UP001144612"/>
    </source>
</evidence>
<dbReference type="SUPFAM" id="SSF57997">
    <property type="entry name" value="Tropomyosin"/>
    <property type="match status" value="1"/>
</dbReference>
<comment type="caution">
    <text evidence="2">The sequence shown here is derived from an EMBL/GenBank/DDBJ whole genome shotgun (WGS) entry which is preliminary data.</text>
</comment>
<dbReference type="RefSeq" id="WP_268061118.1">
    <property type="nucleotide sequence ID" value="NZ_JAPQFJ010000007.1"/>
</dbReference>
<proteinExistence type="predicted"/>
<organism evidence="2 3">
    <name type="scientific">Clostridium brassicae</name>
    <dbReference type="NCBI Taxonomy" id="2999072"/>
    <lineage>
        <taxon>Bacteria</taxon>
        <taxon>Bacillati</taxon>
        <taxon>Bacillota</taxon>
        <taxon>Clostridia</taxon>
        <taxon>Eubacteriales</taxon>
        <taxon>Clostridiaceae</taxon>
        <taxon>Clostridium</taxon>
    </lineage>
</organism>
<keyword evidence="1" id="KW-0175">Coiled coil</keyword>